<dbReference type="PANTHER" id="PTHR42837">
    <property type="entry name" value="REGULATOR OF SIGMA-E PROTEASE RSEP"/>
    <property type="match status" value="1"/>
</dbReference>
<evidence type="ECO:0000313" key="5">
    <source>
        <dbReference type="Proteomes" id="UP001226434"/>
    </source>
</evidence>
<dbReference type="SUPFAM" id="SSF50156">
    <property type="entry name" value="PDZ domain-like"/>
    <property type="match status" value="2"/>
</dbReference>
<evidence type="ECO:0000256" key="2">
    <source>
        <dbReference type="SAM" id="SignalP"/>
    </source>
</evidence>
<reference evidence="4 5" key="1">
    <citation type="submission" date="2023-05" db="EMBL/GenBank/DDBJ databases">
        <title>Genome sequence of Pinibacter sp. MAH-24.</title>
        <authorList>
            <person name="Huq M.A."/>
        </authorList>
    </citation>
    <scope>NUCLEOTIDE SEQUENCE [LARGE SCALE GENOMIC DNA]</scope>
    <source>
        <strain evidence="4 5">MAH-24</strain>
    </source>
</reference>
<comment type="caution">
    <text evidence="4">The sequence shown here is derived from an EMBL/GenBank/DDBJ whole genome shotgun (WGS) entry which is preliminary data.</text>
</comment>
<dbReference type="SMART" id="SM00228">
    <property type="entry name" value="PDZ"/>
    <property type="match status" value="2"/>
</dbReference>
<evidence type="ECO:0000256" key="1">
    <source>
        <dbReference type="ARBA" id="ARBA00001947"/>
    </source>
</evidence>
<dbReference type="RefSeq" id="WP_282336443.1">
    <property type="nucleotide sequence ID" value="NZ_JASBRG010000007.1"/>
</dbReference>
<keyword evidence="5" id="KW-1185">Reference proteome</keyword>
<dbReference type="PROSITE" id="PS50106">
    <property type="entry name" value="PDZ"/>
    <property type="match status" value="2"/>
</dbReference>
<dbReference type="Proteomes" id="UP001226434">
    <property type="component" value="Unassembled WGS sequence"/>
</dbReference>
<accession>A0ABT6RIC8</accession>
<dbReference type="PANTHER" id="PTHR42837:SF2">
    <property type="entry name" value="MEMBRANE METALLOPROTEASE ARASP2, CHLOROPLASTIC-RELATED"/>
    <property type="match status" value="1"/>
</dbReference>
<comment type="cofactor">
    <cofactor evidence="1">
        <name>Zn(2+)</name>
        <dbReference type="ChEBI" id="CHEBI:29105"/>
    </cofactor>
</comment>
<feature type="chain" id="PRO_5047492085" evidence="2">
    <location>
        <begin position="23"/>
        <end position="360"/>
    </location>
</feature>
<dbReference type="InterPro" id="IPR001478">
    <property type="entry name" value="PDZ"/>
</dbReference>
<dbReference type="InterPro" id="IPR004387">
    <property type="entry name" value="Pept_M50_Zn"/>
</dbReference>
<feature type="signal peptide" evidence="2">
    <location>
        <begin position="1"/>
        <end position="22"/>
    </location>
</feature>
<dbReference type="InterPro" id="IPR036034">
    <property type="entry name" value="PDZ_sf"/>
</dbReference>
<proteinExistence type="predicted"/>
<dbReference type="EMBL" id="JASBRG010000007">
    <property type="protein sequence ID" value="MDI3322325.1"/>
    <property type="molecule type" value="Genomic_DNA"/>
</dbReference>
<feature type="domain" description="PDZ" evidence="3">
    <location>
        <begin position="127"/>
        <end position="182"/>
    </location>
</feature>
<evidence type="ECO:0000259" key="3">
    <source>
        <dbReference type="PROSITE" id="PS50106"/>
    </source>
</evidence>
<sequence length="360" mass="39248">MKNFIKTVVLVTGVLATGSLFAQGGGGVKNGAKPKDKLNQYDEIIIKKKSDSDKDRKLTIEINKGVVTVNGKKVEDFNDDDLAIIQKKIIIHGDDADMAFNEPMPPMPPTPPAPGVRVNPQFRTGKSYSINMNDPRGFLGVKTEKDNSGVKVTEVTPGSPAEKAGFKSGDYITKIDDVAITSPEDLSKAVGSYKPNEKVTISYVRNKKAQKVTMNLGKRPPQEMTYNYNFQGPEDFHFDFDQKQLDELKALGDMGGDMKVYGFRGPNNAPRLGIKAQDTEDGKGVKVLSVEDSSNAAKSGLKEGDVITSFDDKPIASTEQLVAASRDAREKSTIPVKVIRNGTNQDLQIKIPKKLKTANL</sequence>
<dbReference type="Gene3D" id="2.30.42.10">
    <property type="match status" value="2"/>
</dbReference>
<name>A0ABT6RIC8_9BACT</name>
<protein>
    <submittedName>
        <fullName evidence="4">PDZ domain-containing protein</fullName>
    </submittedName>
</protein>
<gene>
    <name evidence="4" type="ORF">QJ048_21220</name>
</gene>
<keyword evidence="2" id="KW-0732">Signal</keyword>
<dbReference type="CDD" id="cd06779">
    <property type="entry name" value="cpPDZ_Deg_HtrA-like"/>
    <property type="match status" value="1"/>
</dbReference>
<organism evidence="4 5">
    <name type="scientific">Pinibacter soli</name>
    <dbReference type="NCBI Taxonomy" id="3044211"/>
    <lineage>
        <taxon>Bacteria</taxon>
        <taxon>Pseudomonadati</taxon>
        <taxon>Bacteroidota</taxon>
        <taxon>Chitinophagia</taxon>
        <taxon>Chitinophagales</taxon>
        <taxon>Chitinophagaceae</taxon>
        <taxon>Pinibacter</taxon>
    </lineage>
</organism>
<feature type="domain" description="PDZ" evidence="3">
    <location>
        <begin position="259"/>
        <end position="340"/>
    </location>
</feature>
<evidence type="ECO:0000313" key="4">
    <source>
        <dbReference type="EMBL" id="MDI3322325.1"/>
    </source>
</evidence>
<dbReference type="Pfam" id="PF13180">
    <property type="entry name" value="PDZ_2"/>
    <property type="match status" value="2"/>
</dbReference>